<dbReference type="Pfam" id="PF18174">
    <property type="entry name" value="HU-CCDC81_bac_1"/>
    <property type="match status" value="1"/>
</dbReference>
<name>A0AAW4NPR1_9BACT</name>
<organism evidence="3 4">
    <name type="scientific">Segatella salivae</name>
    <dbReference type="NCBI Taxonomy" id="228604"/>
    <lineage>
        <taxon>Bacteria</taxon>
        <taxon>Pseudomonadati</taxon>
        <taxon>Bacteroidota</taxon>
        <taxon>Bacteroidia</taxon>
        <taxon>Bacteroidales</taxon>
        <taxon>Prevotellaceae</taxon>
        <taxon>Segatella</taxon>
    </lineage>
</organism>
<dbReference type="Proteomes" id="UP001196873">
    <property type="component" value="Unassembled WGS sequence"/>
</dbReference>
<sequence length="350" mass="39896">MIELERHIEILLLTNDCVIIPNFGGFMAHYRAAHFDERDKSFLPPTRTVGFNHALKLNDSLLAQSYVEAYDISYPEALRRIEQDTEELKQVLQNEGEYNLRNLGRLSLNNEGQYVFEPCEAGLLTPSLYGLSSFEFKKQKQCSEMQTEVETHIKETQPKAQILDFVVPEAIEETEEKSYTIRRSVVRNIAVACIAVLFFLLLPSTLSNGEKATMTGNRIDTNLLTAIMPKEVTIGNAANHITKDMTKKAFEAVKEEKIAEKSSSTEVEERNTPAKSYYSIVLACRVTRKNASDFVAHLHHKGYDEAKVLTQRNRTKVIYGQYDSEEAARKVVNKLHQKADFSDCWIIHIK</sequence>
<dbReference type="InterPro" id="IPR007730">
    <property type="entry name" value="SPOR-like_dom"/>
</dbReference>
<dbReference type="InterPro" id="IPR041268">
    <property type="entry name" value="HU-CCDC81_bac_2"/>
</dbReference>
<gene>
    <name evidence="3" type="ORF">KZY68_12330</name>
</gene>
<proteinExistence type="predicted"/>
<reference evidence="3" key="1">
    <citation type="submission" date="2021-07" db="EMBL/GenBank/DDBJ databases">
        <title>Genomic diversity and antimicrobial resistance of Prevotella spp. isolated from chronic lung disease airways.</title>
        <authorList>
            <person name="Webb K.A."/>
            <person name="Olagoke O.S."/>
            <person name="Baird T."/>
            <person name="Neill J."/>
            <person name="Pham A."/>
            <person name="Wells T.J."/>
            <person name="Ramsay K.A."/>
            <person name="Bell S.C."/>
            <person name="Sarovich D.S."/>
            <person name="Price E.P."/>
        </authorList>
    </citation>
    <scope>NUCLEOTIDE SEQUENCE</scope>
    <source>
        <strain evidence="3">SCHI0047.S.3</strain>
    </source>
</reference>
<dbReference type="RefSeq" id="WP_007133577.1">
    <property type="nucleotide sequence ID" value="NZ_CABKPN010000001.1"/>
</dbReference>
<comment type="caution">
    <text evidence="3">The sequence shown here is derived from an EMBL/GenBank/DDBJ whole genome shotgun (WGS) entry which is preliminary data.</text>
</comment>
<dbReference type="SUPFAM" id="SSF110997">
    <property type="entry name" value="Sporulation related repeat"/>
    <property type="match status" value="1"/>
</dbReference>
<keyword evidence="1" id="KW-0472">Membrane</keyword>
<dbReference type="InterPro" id="IPR040495">
    <property type="entry name" value="HU-CCDC81_bac_1"/>
</dbReference>
<dbReference type="Gene3D" id="3.30.70.1070">
    <property type="entry name" value="Sporulation related repeat"/>
    <property type="match status" value="1"/>
</dbReference>
<accession>A0AAW4NPR1</accession>
<dbReference type="AlphaFoldDB" id="A0AAW4NPR1"/>
<dbReference type="Pfam" id="PF18175">
    <property type="entry name" value="HU-CCDC81_bac_2"/>
    <property type="match status" value="1"/>
</dbReference>
<evidence type="ECO:0000256" key="1">
    <source>
        <dbReference type="SAM" id="Phobius"/>
    </source>
</evidence>
<evidence type="ECO:0000259" key="2">
    <source>
        <dbReference type="PROSITE" id="PS51724"/>
    </source>
</evidence>
<evidence type="ECO:0000313" key="3">
    <source>
        <dbReference type="EMBL" id="MBW4866770.1"/>
    </source>
</evidence>
<evidence type="ECO:0000313" key="4">
    <source>
        <dbReference type="Proteomes" id="UP001196873"/>
    </source>
</evidence>
<feature type="transmembrane region" description="Helical" evidence="1">
    <location>
        <begin position="185"/>
        <end position="202"/>
    </location>
</feature>
<protein>
    <submittedName>
        <fullName evidence="3">SPOR domain-containing protein</fullName>
    </submittedName>
</protein>
<dbReference type="PROSITE" id="PS51724">
    <property type="entry name" value="SPOR"/>
    <property type="match status" value="1"/>
</dbReference>
<dbReference type="GO" id="GO:0042834">
    <property type="term" value="F:peptidoglycan binding"/>
    <property type="evidence" value="ECO:0007669"/>
    <property type="project" value="InterPro"/>
</dbReference>
<feature type="domain" description="SPOR" evidence="2">
    <location>
        <begin position="272"/>
        <end position="348"/>
    </location>
</feature>
<dbReference type="EMBL" id="JAHXRF010000021">
    <property type="protein sequence ID" value="MBW4866770.1"/>
    <property type="molecule type" value="Genomic_DNA"/>
</dbReference>
<keyword evidence="1" id="KW-0812">Transmembrane</keyword>
<dbReference type="Pfam" id="PF05036">
    <property type="entry name" value="SPOR"/>
    <property type="match status" value="1"/>
</dbReference>
<keyword evidence="1" id="KW-1133">Transmembrane helix</keyword>
<dbReference type="InterPro" id="IPR036680">
    <property type="entry name" value="SPOR-like_sf"/>
</dbReference>